<comment type="caution">
    <text evidence="11">The sequence shown here is derived from an EMBL/GenBank/DDBJ whole genome shotgun (WGS) entry which is preliminary data.</text>
</comment>
<accession>A0AAD5TJ50</accession>
<feature type="compositionally biased region" description="Low complexity" evidence="7">
    <location>
        <begin position="845"/>
        <end position="855"/>
    </location>
</feature>
<keyword evidence="6" id="KW-0175">Coiled coil</keyword>
<dbReference type="Pfam" id="PF19340">
    <property type="entry name" value="GCP6_N"/>
    <property type="match status" value="1"/>
</dbReference>
<evidence type="ECO:0000259" key="10">
    <source>
        <dbReference type="Pfam" id="PF19340"/>
    </source>
</evidence>
<keyword evidence="4" id="KW-0493">Microtubule</keyword>
<name>A0AAD5TJ50_9FUNG</name>
<dbReference type="Pfam" id="PF17681">
    <property type="entry name" value="GCP_N_terminal"/>
    <property type="match status" value="1"/>
</dbReference>
<evidence type="ECO:0000256" key="5">
    <source>
        <dbReference type="ARBA" id="ARBA00023212"/>
    </source>
</evidence>
<dbReference type="Gene3D" id="1.20.120.1900">
    <property type="entry name" value="Gamma-tubulin complex, C-terminal domain"/>
    <property type="match status" value="1"/>
</dbReference>
<dbReference type="InterPro" id="IPR045818">
    <property type="entry name" value="GCP6_N"/>
</dbReference>
<keyword evidence="5" id="KW-0206">Cytoskeleton</keyword>
<sequence>MSETLLALKEGREFDRCSSLETLVEDIGSYCGYSQERKPRDFVEIGSGSSARVLKWTERSSVLWLLFSLANLHSENGQRLPHHLTSVSKRALQYRRSQASRYGGDWVTDPTADEGLVMPQPHDVRITDTESSIKALRIHHPYGVVYPANFFEREPGTLGTLHQEANCLLGSDLFLKGLPRTNAFQRHSTRTLFGALTIANDVPENFWDLDIKLALPPFPDVPRSFADTFELYDPPSEIRRANAESSTEFSYDSGCEIFGDNAWTDPQNKDTIMSSLRTWEGLQSHFTLAAASPYLTESPPGVFDHVYTHHFLPAPLDNRPEQVLDEDALLQDILNVVLGISSATFNFDTPSMRFELSIKSHTRLRVRTCGSQSFARYLDRFLAIGTLMRRLDYVVEFVEGNIQLCGQTGLAFGHALASYLAFARACLAMLRDQLDGPQRRPQLSLQLARLSRAVKGSHYQLEALAEICRCNVPPDPSSPRRALFAIPLGSELLSRIYDAACVIDAALAPEPLAPSSTLPTRRPTVFIRAVLHALLEHSARPYLAWLEQWLGVRAAARVPPGALADVAGALERVTDVWDPYAEFYVAWEEAEGPAGGGGFWNGEWQMSSDVEPPSFLPRDIAQDVLHAGKCIRLLRATQPNHPLVAGAVAADFGLQWCFQPDDIDKHTAAATAYVAYFEHMIAAARRTEIAAAEEIARIREAEAQRRREEAVSVKAMKAEAAAAAQAAVQARKQRELSSVESFLKDRLAAKEAAHSAQVAADAEAERKREDEERARLRTVDEEKQKMLAAHERKMSELKKREERLDWRMMRVALNAKRKEALKTRESYERPAVPAVQGLTDGVKSPAAPLAAGPPLHDLPPSAPSSREQEGSTTLSYPQIASQERTFTSSHNTFTRPAGKSVSLNSSQLEPAPPVVSLPSLPPTFAEMQPISMLLGAPPSDFSPFFAPGIGADVGSDQPASPTTSDANSVGVPLRQKAEGQTVLADAVPSTINVVTPAESAQADLKMGTVDKLVSDNESAEIRLTHFVEPSPEFPVNLNSAPSFAQFLENHLAAAPSPSDFDAALEYMTSHTLHASLRGISALISKAAVAALRPGLRAHLAVVRRFLLFNDAAFLGRVVDALYSRQGCMGFTSVGIDVDGRAATRWPPAFGEMVEALDGVVGPTDDDWGTLEFVGGGGGRDAGAIDALASLRLRYTAPAPYDMVIGTVAVEKYGRAFGFLMLLQRARVALDRVARSEWWWRRPGGSEDDGEQFWAAWSVKDANAASRLYFEARAFVAGVTRHAFDTTSAADVWRDLDAQLADEDDGGPRALGRVHSTHDAALDALLWRLLLRPKQRPVMAIIEGMLQISVRFARRACGVDSWNGGGESGGPAGLLSAFRVRYAMLIKVLRGMVERESGVAGRDVEGFKGLLAEIDGNGFVERDVVPRLAAMQKDASSLA</sequence>
<evidence type="ECO:0000256" key="6">
    <source>
        <dbReference type="SAM" id="Coils"/>
    </source>
</evidence>
<feature type="domain" description="Gamma-tubulin complex component 6 N-terminal" evidence="10">
    <location>
        <begin position="133"/>
        <end position="308"/>
    </location>
</feature>
<dbReference type="GO" id="GO:0031122">
    <property type="term" value="P:cytoplasmic microtubule organization"/>
    <property type="evidence" value="ECO:0007669"/>
    <property type="project" value="TreeGrafter"/>
</dbReference>
<proteinExistence type="inferred from homology"/>
<dbReference type="InterPro" id="IPR041470">
    <property type="entry name" value="GCP_N"/>
</dbReference>
<dbReference type="PANTHER" id="PTHR19302">
    <property type="entry name" value="GAMMA TUBULIN COMPLEX PROTEIN"/>
    <property type="match status" value="1"/>
</dbReference>
<gene>
    <name evidence="11" type="primary">TUBGCP6</name>
    <name evidence="11" type="ORF">HDU87_004727</name>
</gene>
<feature type="domain" description="Gamma tubulin complex component C-terminal" evidence="8">
    <location>
        <begin position="1095"/>
        <end position="1418"/>
    </location>
</feature>
<feature type="coiled-coil region" evidence="6">
    <location>
        <begin position="684"/>
        <end position="733"/>
    </location>
</feature>
<evidence type="ECO:0000256" key="1">
    <source>
        <dbReference type="ARBA" id="ARBA00004245"/>
    </source>
</evidence>
<evidence type="ECO:0000256" key="4">
    <source>
        <dbReference type="ARBA" id="ARBA00022701"/>
    </source>
</evidence>
<dbReference type="GO" id="GO:0043015">
    <property type="term" value="F:gamma-tubulin binding"/>
    <property type="evidence" value="ECO:0007669"/>
    <property type="project" value="InterPro"/>
</dbReference>
<evidence type="ECO:0000313" key="12">
    <source>
        <dbReference type="Proteomes" id="UP001212152"/>
    </source>
</evidence>
<dbReference type="GO" id="GO:0000278">
    <property type="term" value="P:mitotic cell cycle"/>
    <property type="evidence" value="ECO:0007669"/>
    <property type="project" value="TreeGrafter"/>
</dbReference>
<comment type="similarity">
    <text evidence="2">Belongs to the TUBGCP family.</text>
</comment>
<dbReference type="InterPro" id="IPR040457">
    <property type="entry name" value="GCP_C"/>
</dbReference>
<keyword evidence="3" id="KW-0963">Cytoplasm</keyword>
<evidence type="ECO:0000256" key="2">
    <source>
        <dbReference type="ARBA" id="ARBA00010337"/>
    </source>
</evidence>
<dbReference type="GO" id="GO:0051321">
    <property type="term" value="P:meiotic cell cycle"/>
    <property type="evidence" value="ECO:0007669"/>
    <property type="project" value="TreeGrafter"/>
</dbReference>
<feature type="region of interest" description="Disordered" evidence="7">
    <location>
        <begin position="836"/>
        <end position="910"/>
    </location>
</feature>
<dbReference type="PANTHER" id="PTHR19302:SF70">
    <property type="entry name" value="GAMMA-TUBULIN COMPLEX COMPONENT 6"/>
    <property type="match status" value="1"/>
</dbReference>
<dbReference type="InterPro" id="IPR007259">
    <property type="entry name" value="GCP"/>
</dbReference>
<feature type="coiled-coil region" evidence="6">
    <location>
        <begin position="759"/>
        <end position="807"/>
    </location>
</feature>
<dbReference type="GO" id="GO:0051011">
    <property type="term" value="F:microtubule minus-end binding"/>
    <property type="evidence" value="ECO:0007669"/>
    <property type="project" value="TreeGrafter"/>
</dbReference>
<feature type="compositionally biased region" description="Polar residues" evidence="7">
    <location>
        <begin position="870"/>
        <end position="894"/>
    </location>
</feature>
<evidence type="ECO:0000256" key="3">
    <source>
        <dbReference type="ARBA" id="ARBA00022490"/>
    </source>
</evidence>
<reference evidence="11" key="1">
    <citation type="submission" date="2020-05" db="EMBL/GenBank/DDBJ databases">
        <title>Phylogenomic resolution of chytrid fungi.</title>
        <authorList>
            <person name="Stajich J.E."/>
            <person name="Amses K."/>
            <person name="Simmons R."/>
            <person name="Seto K."/>
            <person name="Myers J."/>
            <person name="Bonds A."/>
            <person name="Quandt C.A."/>
            <person name="Barry K."/>
            <person name="Liu P."/>
            <person name="Grigoriev I."/>
            <person name="Longcore J.E."/>
            <person name="James T.Y."/>
        </authorList>
    </citation>
    <scope>NUCLEOTIDE SEQUENCE</scope>
    <source>
        <strain evidence="11">JEL0379</strain>
    </source>
</reference>
<dbReference type="GO" id="GO:0005874">
    <property type="term" value="C:microtubule"/>
    <property type="evidence" value="ECO:0007669"/>
    <property type="project" value="UniProtKB-KW"/>
</dbReference>
<feature type="domain" description="Gamma tubulin complex component protein N-terminal" evidence="9">
    <location>
        <begin position="330"/>
        <end position="644"/>
    </location>
</feature>
<evidence type="ECO:0000256" key="7">
    <source>
        <dbReference type="SAM" id="MobiDB-lite"/>
    </source>
</evidence>
<protein>
    <submittedName>
        <fullName evidence="11">Gamma-tubulin complex component 6</fullName>
    </submittedName>
</protein>
<evidence type="ECO:0000259" key="9">
    <source>
        <dbReference type="Pfam" id="PF17681"/>
    </source>
</evidence>
<dbReference type="GO" id="GO:0051225">
    <property type="term" value="P:spindle assembly"/>
    <property type="evidence" value="ECO:0007669"/>
    <property type="project" value="TreeGrafter"/>
</dbReference>
<dbReference type="InterPro" id="IPR042241">
    <property type="entry name" value="GCP_C_sf"/>
</dbReference>
<evidence type="ECO:0000313" key="11">
    <source>
        <dbReference type="EMBL" id="KAJ3177011.1"/>
    </source>
</evidence>
<dbReference type="GO" id="GO:0007020">
    <property type="term" value="P:microtubule nucleation"/>
    <property type="evidence" value="ECO:0007669"/>
    <property type="project" value="InterPro"/>
</dbReference>
<organism evidence="11 12">
    <name type="scientific">Geranomyces variabilis</name>
    <dbReference type="NCBI Taxonomy" id="109894"/>
    <lineage>
        <taxon>Eukaryota</taxon>
        <taxon>Fungi</taxon>
        <taxon>Fungi incertae sedis</taxon>
        <taxon>Chytridiomycota</taxon>
        <taxon>Chytridiomycota incertae sedis</taxon>
        <taxon>Chytridiomycetes</taxon>
        <taxon>Spizellomycetales</taxon>
        <taxon>Powellomycetaceae</taxon>
        <taxon>Geranomyces</taxon>
    </lineage>
</organism>
<comment type="subcellular location">
    <subcellularLocation>
        <location evidence="1">Cytoplasm</location>
        <location evidence="1">Cytoskeleton</location>
    </subcellularLocation>
</comment>
<dbReference type="GO" id="GO:0000922">
    <property type="term" value="C:spindle pole"/>
    <property type="evidence" value="ECO:0007669"/>
    <property type="project" value="InterPro"/>
</dbReference>
<dbReference type="Proteomes" id="UP001212152">
    <property type="component" value="Unassembled WGS sequence"/>
</dbReference>
<dbReference type="EMBL" id="JADGJQ010000036">
    <property type="protein sequence ID" value="KAJ3177011.1"/>
    <property type="molecule type" value="Genomic_DNA"/>
</dbReference>
<dbReference type="Pfam" id="PF04130">
    <property type="entry name" value="GCP_C_terminal"/>
    <property type="match status" value="1"/>
</dbReference>
<evidence type="ECO:0000259" key="8">
    <source>
        <dbReference type="Pfam" id="PF04130"/>
    </source>
</evidence>
<keyword evidence="12" id="KW-1185">Reference proteome</keyword>
<dbReference type="GO" id="GO:0000930">
    <property type="term" value="C:gamma-tubulin complex"/>
    <property type="evidence" value="ECO:0007669"/>
    <property type="project" value="UniProtKB-ARBA"/>
</dbReference>
<dbReference type="GO" id="GO:0005816">
    <property type="term" value="C:spindle pole body"/>
    <property type="evidence" value="ECO:0007669"/>
    <property type="project" value="UniProtKB-ARBA"/>
</dbReference>